<sequence>MKHKSYKNIITFVAICFLGSAFAQKFDKKITENFKTNKDVEVEINATNTEINVTSWNKNEVQVQAFIEIEGLSKIEAEKYFKNWDFEALGNSRKVEITSKGSYGIGAKTDFIFFNDMDFSFPDINIPDIDVIVLPEMNFDFMSDFDFDFEDLDDLEDSIGKNGRYDFRWNDGKDKIVIKTKKEWEAFKKTKKYKELKKKMAESKEKLRKEFKESKAKMKKQFAKAKVEFAKVDKIKIKEKLAKAQAKLKEIKFNFHSNDSGKLIIDGKEIKIKKRLEIKVPKNATFDLNTRHCKVKLPNTVASGNVKYGSFNANNLIGGKLTIDYSKVNINNLNTCSLFLNNVTDAKIASVTNAFLSNNSSGVNILRINEKAKVKDKFGKLIIESFHPNFTEFILDLSYSDATITLGKVASRFKYEVNRVKLDNKRTALFSKNKTSNNLVKVLGEYSSIIIK</sequence>
<keyword evidence="2" id="KW-0732">Signal</keyword>
<feature type="signal peptide" evidence="2">
    <location>
        <begin position="1"/>
        <end position="23"/>
    </location>
</feature>
<dbReference type="AlphaFoldDB" id="A0A2U2J979"/>
<organism evidence="3 4">
    <name type="scientific">Polaribacter aquimarinus</name>
    <dbReference type="NCBI Taxonomy" id="2100726"/>
    <lineage>
        <taxon>Bacteria</taxon>
        <taxon>Pseudomonadati</taxon>
        <taxon>Bacteroidota</taxon>
        <taxon>Flavobacteriia</taxon>
        <taxon>Flavobacteriales</taxon>
        <taxon>Flavobacteriaceae</taxon>
    </lineage>
</organism>
<name>A0A2U2J979_9FLAO</name>
<feature type="coiled-coil region" evidence="1">
    <location>
        <begin position="186"/>
        <end position="254"/>
    </location>
</feature>
<keyword evidence="1" id="KW-0175">Coiled coil</keyword>
<comment type="caution">
    <text evidence="3">The sequence shown here is derived from an EMBL/GenBank/DDBJ whole genome shotgun (WGS) entry which is preliminary data.</text>
</comment>
<feature type="chain" id="PRO_5015583296" description="Adhesin domain-containing protein" evidence="2">
    <location>
        <begin position="24"/>
        <end position="452"/>
    </location>
</feature>
<protein>
    <recommendedName>
        <fullName evidence="5">Adhesin domain-containing protein</fullName>
    </recommendedName>
</protein>
<dbReference type="EMBL" id="QFFG01000004">
    <property type="protein sequence ID" value="PWG04898.1"/>
    <property type="molecule type" value="Genomic_DNA"/>
</dbReference>
<dbReference type="OrthoDB" id="1420424at2"/>
<evidence type="ECO:0000256" key="1">
    <source>
        <dbReference type="SAM" id="Coils"/>
    </source>
</evidence>
<keyword evidence="4" id="KW-1185">Reference proteome</keyword>
<reference evidence="3 4" key="1">
    <citation type="submission" date="2018-05" db="EMBL/GenBank/DDBJ databases">
        <title>Polaribacter aquimarinus sp. nov., isolated from sediment in a sediment of sea.</title>
        <authorList>
            <person name="Lu D."/>
        </authorList>
    </citation>
    <scope>NUCLEOTIDE SEQUENCE [LARGE SCALE GENOMIC DNA]</scope>
    <source>
        <strain evidence="3 4">ZY113</strain>
    </source>
</reference>
<accession>A0A2U2J979</accession>
<dbReference type="RefSeq" id="WP_109405214.1">
    <property type="nucleotide sequence ID" value="NZ_QFFG01000004.1"/>
</dbReference>
<evidence type="ECO:0000313" key="4">
    <source>
        <dbReference type="Proteomes" id="UP000245670"/>
    </source>
</evidence>
<proteinExistence type="predicted"/>
<evidence type="ECO:0000256" key="2">
    <source>
        <dbReference type="SAM" id="SignalP"/>
    </source>
</evidence>
<evidence type="ECO:0000313" key="3">
    <source>
        <dbReference type="EMBL" id="PWG04898.1"/>
    </source>
</evidence>
<dbReference type="Proteomes" id="UP000245670">
    <property type="component" value="Unassembled WGS sequence"/>
</dbReference>
<gene>
    <name evidence="3" type="ORF">DIS07_10530</name>
</gene>
<evidence type="ECO:0008006" key="5">
    <source>
        <dbReference type="Google" id="ProtNLM"/>
    </source>
</evidence>